<evidence type="ECO:0000256" key="5">
    <source>
        <dbReference type="ARBA" id="ARBA00023244"/>
    </source>
</evidence>
<keyword evidence="12" id="KW-1185">Reference proteome</keyword>
<evidence type="ECO:0000256" key="9">
    <source>
        <dbReference type="RuleBase" id="RU366031"/>
    </source>
</evidence>
<comment type="pathway">
    <text evidence="1 9">Porphyrin-containing compound metabolism; protoporphyrin-IX biosynthesis; coproporphyrinogen-III from 5-aminolevulinate: step 3/4.</text>
</comment>
<gene>
    <name evidence="11" type="ORF">N781_10475</name>
</gene>
<dbReference type="InterPro" id="IPR036108">
    <property type="entry name" value="4pyrrol_syn_uPrphyn_synt_sf"/>
</dbReference>
<dbReference type="PANTHER" id="PTHR38042:SF1">
    <property type="entry name" value="UROPORPHYRINOGEN-III SYNTHASE, CHLOROPLASTIC"/>
    <property type="match status" value="1"/>
</dbReference>
<evidence type="ECO:0000256" key="2">
    <source>
        <dbReference type="ARBA" id="ARBA00008133"/>
    </source>
</evidence>
<dbReference type="AlphaFoldDB" id="A0A0A5GQM7"/>
<comment type="function">
    <text evidence="6 9">Catalyzes cyclization of the linear tetrapyrrole, hydroxymethylbilane, to the macrocyclic uroporphyrinogen III.</text>
</comment>
<dbReference type="Proteomes" id="UP000030528">
    <property type="component" value="Unassembled WGS sequence"/>
</dbReference>
<protein>
    <recommendedName>
        <fullName evidence="7 9">Uroporphyrinogen-III synthase</fullName>
        <ecNumber evidence="3 9">4.2.1.75</ecNumber>
    </recommendedName>
</protein>
<dbReference type="GO" id="GO:0006780">
    <property type="term" value="P:uroporphyrinogen III biosynthetic process"/>
    <property type="evidence" value="ECO:0007669"/>
    <property type="project" value="UniProtKB-UniRule"/>
</dbReference>
<evidence type="ECO:0000256" key="1">
    <source>
        <dbReference type="ARBA" id="ARBA00004772"/>
    </source>
</evidence>
<sequence length="255" mass="28791">MGVLEGKQILVTRELEQAKTMTSKIQQLGGISIEIPLLSFKSADKETFRRSITHLEQADWVFFTSANGVAFFFDQLEEEQLKLPSHLSIAVVGLKTEQALQQYGYHPSFVPSRYSAYTLGTEFIEQVSEPLSIVLIQGNLSRTTLKDTLSRGPYEIQTVIMYETVFNVTMETKLTEAIANKQIDALTFTSPSAVRAFTRLAGHFEEVFTYPCACIGPTTEQEARKLGFTRIVVPKTYTVEAMIEQLALDRDERNW</sequence>
<dbReference type="EMBL" id="AVPE01000002">
    <property type="protein sequence ID" value="KGX93465.1"/>
    <property type="molecule type" value="Genomic_DNA"/>
</dbReference>
<dbReference type="GO" id="GO:0006782">
    <property type="term" value="P:protoporphyrinogen IX biosynthetic process"/>
    <property type="evidence" value="ECO:0007669"/>
    <property type="project" value="UniProtKB-UniRule"/>
</dbReference>
<dbReference type="RefSeq" id="WP_026802032.1">
    <property type="nucleotide sequence ID" value="NZ_AVPE01000002.1"/>
</dbReference>
<evidence type="ECO:0000259" key="10">
    <source>
        <dbReference type="Pfam" id="PF02602"/>
    </source>
</evidence>
<evidence type="ECO:0000313" key="11">
    <source>
        <dbReference type="EMBL" id="KGX93465.1"/>
    </source>
</evidence>
<organism evidence="11 12">
    <name type="scientific">Pontibacillus halophilus JSM 076056 = DSM 19796</name>
    <dbReference type="NCBI Taxonomy" id="1385510"/>
    <lineage>
        <taxon>Bacteria</taxon>
        <taxon>Bacillati</taxon>
        <taxon>Bacillota</taxon>
        <taxon>Bacilli</taxon>
        <taxon>Bacillales</taxon>
        <taxon>Bacillaceae</taxon>
        <taxon>Pontibacillus</taxon>
    </lineage>
</organism>
<dbReference type="UniPathway" id="UPA00251">
    <property type="reaction ID" value="UER00320"/>
</dbReference>
<dbReference type="InterPro" id="IPR039793">
    <property type="entry name" value="UROS/Hem4"/>
</dbReference>
<feature type="domain" description="Tetrapyrrole biosynthesis uroporphyrinogen III synthase" evidence="10">
    <location>
        <begin position="20"/>
        <end position="244"/>
    </location>
</feature>
<evidence type="ECO:0000256" key="8">
    <source>
        <dbReference type="ARBA" id="ARBA00048617"/>
    </source>
</evidence>
<accession>A0A0A5GQM7</accession>
<dbReference type="GO" id="GO:0004852">
    <property type="term" value="F:uroporphyrinogen-III synthase activity"/>
    <property type="evidence" value="ECO:0007669"/>
    <property type="project" value="UniProtKB-UniRule"/>
</dbReference>
<keyword evidence="5 9" id="KW-0627">Porphyrin biosynthesis</keyword>
<dbReference type="Gene3D" id="3.40.50.10090">
    <property type="match status" value="2"/>
</dbReference>
<dbReference type="SUPFAM" id="SSF69618">
    <property type="entry name" value="HemD-like"/>
    <property type="match status" value="1"/>
</dbReference>
<comment type="caution">
    <text evidence="11">The sequence shown here is derived from an EMBL/GenBank/DDBJ whole genome shotgun (WGS) entry which is preliminary data.</text>
</comment>
<keyword evidence="4 9" id="KW-0456">Lyase</keyword>
<evidence type="ECO:0000256" key="7">
    <source>
        <dbReference type="ARBA" id="ARBA00040167"/>
    </source>
</evidence>
<evidence type="ECO:0000256" key="6">
    <source>
        <dbReference type="ARBA" id="ARBA00037589"/>
    </source>
</evidence>
<comment type="similarity">
    <text evidence="2 9">Belongs to the uroporphyrinogen-III synthase family.</text>
</comment>
<reference evidence="11 12" key="1">
    <citation type="submission" date="2013-08" db="EMBL/GenBank/DDBJ databases">
        <authorList>
            <person name="Huang J."/>
            <person name="Wang G."/>
        </authorList>
    </citation>
    <scope>NUCLEOTIDE SEQUENCE [LARGE SCALE GENOMIC DNA]</scope>
    <source>
        <strain evidence="11 12">JSM 076056</strain>
    </source>
</reference>
<dbReference type="EC" id="4.2.1.75" evidence="3 9"/>
<comment type="catalytic activity">
    <reaction evidence="8 9">
        <text>hydroxymethylbilane = uroporphyrinogen III + H2O</text>
        <dbReference type="Rhea" id="RHEA:18965"/>
        <dbReference type="ChEBI" id="CHEBI:15377"/>
        <dbReference type="ChEBI" id="CHEBI:57308"/>
        <dbReference type="ChEBI" id="CHEBI:57845"/>
        <dbReference type="EC" id="4.2.1.75"/>
    </reaction>
</comment>
<dbReference type="InterPro" id="IPR003754">
    <property type="entry name" value="4pyrrol_synth_uPrphyn_synth"/>
</dbReference>
<dbReference type="OrthoDB" id="9815856at2"/>
<dbReference type="Pfam" id="PF02602">
    <property type="entry name" value="HEM4"/>
    <property type="match status" value="1"/>
</dbReference>
<evidence type="ECO:0000256" key="4">
    <source>
        <dbReference type="ARBA" id="ARBA00023239"/>
    </source>
</evidence>
<evidence type="ECO:0000313" key="12">
    <source>
        <dbReference type="Proteomes" id="UP000030528"/>
    </source>
</evidence>
<proteinExistence type="inferred from homology"/>
<dbReference type="PANTHER" id="PTHR38042">
    <property type="entry name" value="UROPORPHYRINOGEN-III SYNTHASE, CHLOROPLASTIC"/>
    <property type="match status" value="1"/>
</dbReference>
<dbReference type="STRING" id="1385510.GCA_000425205_01005"/>
<dbReference type="CDD" id="cd06578">
    <property type="entry name" value="HemD"/>
    <property type="match status" value="1"/>
</dbReference>
<name>A0A0A5GQM7_9BACI</name>
<dbReference type="eggNOG" id="COG1587">
    <property type="taxonomic scope" value="Bacteria"/>
</dbReference>
<evidence type="ECO:0000256" key="3">
    <source>
        <dbReference type="ARBA" id="ARBA00013109"/>
    </source>
</evidence>